<dbReference type="EMBL" id="BSPW01000078">
    <property type="protein sequence ID" value="GLT19578.1"/>
    <property type="molecule type" value="Genomic_DNA"/>
</dbReference>
<dbReference type="Pfam" id="PF12696">
    <property type="entry name" value="TraG-D_C"/>
    <property type="match status" value="1"/>
</dbReference>
<organism evidence="2 3">
    <name type="scientific">Vibrio zhanjiangensis</name>
    <dbReference type="NCBI Taxonomy" id="1046128"/>
    <lineage>
        <taxon>Bacteria</taxon>
        <taxon>Pseudomonadati</taxon>
        <taxon>Pseudomonadota</taxon>
        <taxon>Gammaproteobacteria</taxon>
        <taxon>Vibrionales</taxon>
        <taxon>Vibrionaceae</taxon>
        <taxon>Vibrio</taxon>
    </lineage>
</organism>
<feature type="domain" description="TraD/TraG TraM recognition site" evidence="1">
    <location>
        <begin position="512"/>
        <end position="635"/>
    </location>
</feature>
<name>A0ABQ6F270_9VIBR</name>
<evidence type="ECO:0000313" key="3">
    <source>
        <dbReference type="Proteomes" id="UP001157138"/>
    </source>
</evidence>
<dbReference type="Gene3D" id="3.40.50.300">
    <property type="entry name" value="P-loop containing nucleotide triphosphate hydrolases"/>
    <property type="match status" value="2"/>
</dbReference>
<accession>A0ABQ6F270</accession>
<proteinExistence type="predicted"/>
<gene>
    <name evidence="2" type="ORF">GCM10007938_33600</name>
</gene>
<keyword evidence="3" id="KW-1185">Reference proteome</keyword>
<dbReference type="PANTHER" id="PTHR30121">
    <property type="entry name" value="UNCHARACTERIZED PROTEIN YJGR-RELATED"/>
    <property type="match status" value="1"/>
</dbReference>
<dbReference type="InterPro" id="IPR027417">
    <property type="entry name" value="P-loop_NTPase"/>
</dbReference>
<dbReference type="PANTHER" id="PTHR30121:SF12">
    <property type="entry name" value="TYPE IV SECRETION SYSTEM PROTEIN CAGE"/>
    <property type="match status" value="1"/>
</dbReference>
<evidence type="ECO:0000313" key="2">
    <source>
        <dbReference type="EMBL" id="GLT19578.1"/>
    </source>
</evidence>
<dbReference type="RefSeq" id="WP_284193431.1">
    <property type="nucleotide sequence ID" value="NZ_BSPW01000078.1"/>
</dbReference>
<comment type="caution">
    <text evidence="2">The sequence shown here is derived from an EMBL/GenBank/DDBJ whole genome shotgun (WGS) entry which is preliminary data.</text>
</comment>
<dbReference type="InterPro" id="IPR022458">
    <property type="entry name" value="Conjugative_coupling_TraG/TraD"/>
</dbReference>
<dbReference type="SUPFAM" id="SSF52540">
    <property type="entry name" value="P-loop containing nucleoside triphosphate hydrolases"/>
    <property type="match status" value="1"/>
</dbReference>
<dbReference type="NCBIfam" id="TIGR03754">
    <property type="entry name" value="conj_TOL_TraD"/>
    <property type="match status" value="1"/>
</dbReference>
<protein>
    <submittedName>
        <fullName evidence="2">Conjugative coupling factor TraD, PFGI-1 class</fullName>
    </submittedName>
</protein>
<dbReference type="InterPro" id="IPR032689">
    <property type="entry name" value="TraG-D_C"/>
</dbReference>
<dbReference type="CDD" id="cd01127">
    <property type="entry name" value="TrwB_TraG_TraD_VirD4"/>
    <property type="match status" value="2"/>
</dbReference>
<reference evidence="3" key="1">
    <citation type="journal article" date="2019" name="Int. J. Syst. Evol. Microbiol.">
        <title>The Global Catalogue of Microorganisms (GCM) 10K type strain sequencing project: providing services to taxonomists for standard genome sequencing and annotation.</title>
        <authorList>
            <consortium name="The Broad Institute Genomics Platform"/>
            <consortium name="The Broad Institute Genome Sequencing Center for Infectious Disease"/>
            <person name="Wu L."/>
            <person name="Ma J."/>
        </authorList>
    </citation>
    <scope>NUCLEOTIDE SEQUENCE [LARGE SCALE GENOMIC DNA]</scope>
    <source>
        <strain evidence="3">NBRC 108723</strain>
    </source>
</reference>
<evidence type="ECO:0000259" key="1">
    <source>
        <dbReference type="Pfam" id="PF12696"/>
    </source>
</evidence>
<sequence>MTPVEGLLRPVEERVSVYTFAVGAFWVALEPANFLLTHHSAWLVSSVLLGLAGWREHQARQLIHYQKGLKSLPFWAMASKDIPVYQDKLFLGKGFEVRPRHAQRLYDTRQIWAERFVAPSRLYQWARLMEARYEGTPLGRYFAQKPVFDQGSVWSGLNPILKRCHLAPPLPPVGGDPCLHGVGLAEETDCLLPASARAGHTLVLGTTGVGKTRLAELLVTQDIRRGDVVLNFDPKGDGDMLLRMYIECLRSGRLDDFYILHLGYPNQSGRYSPLGRFSRITEVATRVSGQLEGGGNSAAFKQFAWRFVNIIARAQEALGRRPDMASIQRYVTAIDELYVDYCLKMLPTYHPKAVDFVAAIEADVTEQNTPRHLQGRSPRVVALERYFQDYPVDDDVLGGLRSAIQYDKTYFDKIVASLLPLLEKLGTGKTAHLISPKHRAHDERPVVDWREIINQNGVVYIGLDALSDTTVAAAFGNSMFADLCSLAGEIYKFGNTPGMDNANIKPRNIMIHADEFNELIGDEFIPILNKARGAKFFVTAYTQTESDIEARLGSAAKAGQTKGNFNTLITLRVRELKTAQILTSRMKNATIREVVPDSGVSDAPGTRTGFKSTNKDTIQTKEVPLISDSDLTNLPIGQAYAELEGAKYWKLRFPLPSSVGDEALPSSIQELVDNMKARNQTLAPVEWSKTLNELDKDWSETFYLSEKEALTVEGVSLEAYHEWMNTDVKNTTNRAETLRA</sequence>
<dbReference type="InterPro" id="IPR051162">
    <property type="entry name" value="T4SS_component"/>
</dbReference>
<dbReference type="Proteomes" id="UP001157138">
    <property type="component" value="Unassembled WGS sequence"/>
</dbReference>
<dbReference type="InterPro" id="IPR022503">
    <property type="entry name" value="Conj_coupling_TraG/TraD_PFGI-1"/>
</dbReference>
<dbReference type="NCBIfam" id="TIGR03743">
    <property type="entry name" value="SXT_TraD"/>
    <property type="match status" value="1"/>
</dbReference>